<evidence type="ECO:0000259" key="10">
    <source>
        <dbReference type="PROSITE" id="PS51864"/>
    </source>
</evidence>
<dbReference type="GO" id="GO:0005576">
    <property type="term" value="C:extracellular region"/>
    <property type="evidence" value="ECO:0007669"/>
    <property type="project" value="UniProtKB-SubCell"/>
</dbReference>
<keyword evidence="7 8" id="KW-0378">Hydrolase</keyword>
<accession>A0A3P8CVZ7</accession>
<comment type="subcellular location">
    <subcellularLocation>
        <location evidence="1 6">Secreted</location>
    </subcellularLocation>
</comment>
<dbReference type="GO" id="GO:0006508">
    <property type="term" value="P:proteolysis"/>
    <property type="evidence" value="ECO:0007669"/>
    <property type="project" value="UniProtKB-KW"/>
</dbReference>
<keyword evidence="5" id="KW-0325">Glycoprotein</keyword>
<reference evidence="13" key="2">
    <citation type="submission" date="2019-09" db="UniProtKB">
        <authorList>
            <consortium name="WormBaseParasite"/>
        </authorList>
    </citation>
    <scope>IDENTIFICATION</scope>
</reference>
<feature type="domain" description="Peptidase M12A" evidence="10">
    <location>
        <begin position="68"/>
        <end position="273"/>
    </location>
</feature>
<dbReference type="OrthoDB" id="291007at2759"/>
<sequence length="391" mass="44503">SLVQQLRTIKQDKVNEDGDSITEINDKAGVAEELFQGDILLTECVTQAKEIIEDIEKEARENTRTKRQAYKDFRYPNTIWSNGVNYYFHPYASYATQRAFIKGAELWEKDTCIDFIYDSTAAPPCLLSATDRIVVAPGNGIGCWSSIGKVGGEQSILLGSGCEMVHIAAHEIGHALGFYHTMARHDRDYHVIIDVWNITPGWARQYNKETTDTNDNYGMPYDAGSIMHYGMRSSSANTRPTIVPYDMNHQKTLGSPFISFIDLSMMNEHYNCKGGYGGARCTERPAGCGKTIQASTKWETLNDTLGEWWTTREDFTKCHYWIESPENTTIEVELVDFTKGFAIDGCVYAGVEIKTIQDQTLTGYSSYKQRIYNYYRKATCYYERHKTVQMR</sequence>
<accession>A0A183FTH8</accession>
<comment type="caution">
    <text evidence="7">Lacks conserved residue(s) required for the propagation of feature annotation.</text>
</comment>
<comment type="cofactor">
    <cofactor evidence="7 8">
        <name>Zn(2+)</name>
        <dbReference type="ChEBI" id="CHEBI:29105"/>
    </cofactor>
    <text evidence="7 8">Binds 1 zinc ion per subunit.</text>
</comment>
<proteinExistence type="predicted"/>
<dbReference type="CDD" id="cd04280">
    <property type="entry name" value="ZnMc_astacin_like"/>
    <property type="match status" value="1"/>
</dbReference>
<dbReference type="GO" id="GO:0004222">
    <property type="term" value="F:metalloendopeptidase activity"/>
    <property type="evidence" value="ECO:0007669"/>
    <property type="project" value="UniProtKB-UniRule"/>
</dbReference>
<dbReference type="PROSITE" id="PS51864">
    <property type="entry name" value="ASTACIN"/>
    <property type="match status" value="1"/>
</dbReference>
<keyword evidence="7 8" id="KW-0479">Metal-binding</keyword>
<gene>
    <name evidence="11" type="ORF">HPBE_LOCUS11375</name>
</gene>
<evidence type="ECO:0000256" key="6">
    <source>
        <dbReference type="PIRNR" id="PIRNR036365"/>
    </source>
</evidence>
<evidence type="ECO:0000256" key="7">
    <source>
        <dbReference type="PROSITE-ProRule" id="PRU01211"/>
    </source>
</evidence>
<dbReference type="GO" id="GO:0018996">
    <property type="term" value="P:molting cycle, collagen and cuticulin-based cuticle"/>
    <property type="evidence" value="ECO:0007669"/>
    <property type="project" value="InterPro"/>
</dbReference>
<dbReference type="Proteomes" id="UP000050761">
    <property type="component" value="Unassembled WGS sequence"/>
</dbReference>
<evidence type="ECO:0000256" key="1">
    <source>
        <dbReference type="ARBA" id="ARBA00004613"/>
    </source>
</evidence>
<dbReference type="PANTHER" id="PTHR10127:SF793">
    <property type="entry name" value="ZINC METALLOPROTEINASE NAS-31"/>
    <property type="match status" value="1"/>
</dbReference>
<feature type="active site" evidence="7">
    <location>
        <position position="171"/>
    </location>
</feature>
<dbReference type="InterPro" id="IPR006026">
    <property type="entry name" value="Peptidase_Metallo"/>
</dbReference>
<evidence type="ECO:0000313" key="11">
    <source>
        <dbReference type="EMBL" id="VDO88375.1"/>
    </source>
</evidence>
<keyword evidence="2 6" id="KW-0964">Secreted</keyword>
<keyword evidence="4" id="KW-1015">Disulfide bond</keyword>
<evidence type="ECO:0000256" key="8">
    <source>
        <dbReference type="RuleBase" id="RU361183"/>
    </source>
</evidence>
<feature type="binding site" evidence="7">
    <location>
        <position position="170"/>
    </location>
    <ligand>
        <name>Zn(2+)</name>
        <dbReference type="ChEBI" id="CHEBI:29105"/>
        <note>catalytic</note>
    </ligand>
</feature>
<dbReference type="PANTHER" id="PTHR10127">
    <property type="entry name" value="DISCOIDIN, CUB, EGF, LAMININ , AND ZINC METALLOPROTEASE DOMAIN CONTAINING"/>
    <property type="match status" value="1"/>
</dbReference>
<dbReference type="SUPFAM" id="SSF55486">
    <property type="entry name" value="Metalloproteases ('zincins'), catalytic domain"/>
    <property type="match status" value="1"/>
</dbReference>
<reference evidence="11 12" key="1">
    <citation type="submission" date="2018-11" db="EMBL/GenBank/DDBJ databases">
        <authorList>
            <consortium name="Pathogen Informatics"/>
        </authorList>
    </citation>
    <scope>NUCLEOTIDE SEQUENCE [LARGE SCALE GENOMIC DNA]</scope>
</reference>
<evidence type="ECO:0000313" key="13">
    <source>
        <dbReference type="WBParaSite" id="HPBE_0001137401-mRNA-1"/>
    </source>
</evidence>
<dbReference type="Pfam" id="PF01400">
    <property type="entry name" value="Astacin"/>
    <property type="match status" value="1"/>
</dbReference>
<evidence type="ECO:0000313" key="12">
    <source>
        <dbReference type="Proteomes" id="UP000050761"/>
    </source>
</evidence>
<evidence type="ECO:0000256" key="5">
    <source>
        <dbReference type="ARBA" id="ARBA00023180"/>
    </source>
</evidence>
<keyword evidence="7 8" id="KW-0482">Metalloprotease</keyword>
<feature type="binding site" evidence="7">
    <location>
        <position position="174"/>
    </location>
    <ligand>
        <name>Zn(2+)</name>
        <dbReference type="ChEBI" id="CHEBI:29105"/>
        <note>catalytic</note>
    </ligand>
</feature>
<keyword evidence="12" id="KW-1185">Reference proteome</keyword>
<dbReference type="WBParaSite" id="HPBE_0001137401-mRNA-1">
    <property type="protein sequence ID" value="HPBE_0001137401-mRNA-1"/>
    <property type="gene ID" value="HPBE_0001137401"/>
</dbReference>
<keyword evidence="7 8" id="KW-0862">Zinc</keyword>
<protein>
    <recommendedName>
        <fullName evidence="6">Zinc metalloproteinase</fullName>
    </recommendedName>
</protein>
<keyword evidence="3" id="KW-0732">Signal</keyword>
<dbReference type="Gene3D" id="3.40.390.10">
    <property type="entry name" value="Collagenase (Catalytic Domain)"/>
    <property type="match status" value="1"/>
</dbReference>
<feature type="binding site" evidence="7">
    <location>
        <position position="180"/>
    </location>
    <ligand>
        <name>Zn(2+)</name>
        <dbReference type="ChEBI" id="CHEBI:29105"/>
        <note>catalytic</note>
    </ligand>
</feature>
<organism evidence="12 13">
    <name type="scientific">Heligmosomoides polygyrus</name>
    <name type="common">Parasitic roundworm</name>
    <dbReference type="NCBI Taxonomy" id="6339"/>
    <lineage>
        <taxon>Eukaryota</taxon>
        <taxon>Metazoa</taxon>
        <taxon>Ecdysozoa</taxon>
        <taxon>Nematoda</taxon>
        <taxon>Chromadorea</taxon>
        <taxon>Rhabditida</taxon>
        <taxon>Rhabditina</taxon>
        <taxon>Rhabditomorpha</taxon>
        <taxon>Strongyloidea</taxon>
        <taxon>Heligmosomidae</taxon>
        <taxon>Heligmosomoides</taxon>
    </lineage>
</organism>
<dbReference type="PIRSF" id="PIRSF036365">
    <property type="entry name" value="Astacin_nematoda"/>
    <property type="match status" value="1"/>
</dbReference>
<feature type="coiled-coil region" evidence="9">
    <location>
        <begin position="45"/>
        <end position="72"/>
    </location>
</feature>
<keyword evidence="7 8" id="KW-0645">Protease</keyword>
<evidence type="ECO:0000256" key="2">
    <source>
        <dbReference type="ARBA" id="ARBA00022525"/>
    </source>
</evidence>
<evidence type="ECO:0000256" key="9">
    <source>
        <dbReference type="SAM" id="Coils"/>
    </source>
</evidence>
<evidence type="ECO:0000256" key="4">
    <source>
        <dbReference type="ARBA" id="ARBA00023157"/>
    </source>
</evidence>
<name>A0A183FTH8_HELPZ</name>
<dbReference type="GO" id="GO:0008270">
    <property type="term" value="F:zinc ion binding"/>
    <property type="evidence" value="ECO:0007669"/>
    <property type="project" value="UniProtKB-UniRule"/>
</dbReference>
<dbReference type="SMART" id="SM00235">
    <property type="entry name" value="ZnMc"/>
    <property type="match status" value="1"/>
</dbReference>
<dbReference type="InterPro" id="IPR017050">
    <property type="entry name" value="Metallopeptidase_nem"/>
</dbReference>
<dbReference type="AlphaFoldDB" id="A0A183FTH8"/>
<evidence type="ECO:0000256" key="3">
    <source>
        <dbReference type="ARBA" id="ARBA00022729"/>
    </source>
</evidence>
<dbReference type="InterPro" id="IPR001506">
    <property type="entry name" value="Peptidase_M12A"/>
</dbReference>
<dbReference type="InterPro" id="IPR034035">
    <property type="entry name" value="Astacin-like_dom"/>
</dbReference>
<dbReference type="EMBL" id="UZAH01027078">
    <property type="protein sequence ID" value="VDO88375.1"/>
    <property type="molecule type" value="Genomic_DNA"/>
</dbReference>
<dbReference type="PRINTS" id="PR00480">
    <property type="entry name" value="ASTACIN"/>
</dbReference>
<dbReference type="InterPro" id="IPR024079">
    <property type="entry name" value="MetalloPept_cat_dom_sf"/>
</dbReference>
<keyword evidence="9" id="KW-0175">Coiled coil</keyword>